<evidence type="ECO:0000313" key="4">
    <source>
        <dbReference type="Proteomes" id="UP000294547"/>
    </source>
</evidence>
<dbReference type="Proteomes" id="UP000294547">
    <property type="component" value="Unassembled WGS sequence"/>
</dbReference>
<feature type="domain" description="Extensin-like C-terminal" evidence="2">
    <location>
        <begin position="52"/>
        <end position="222"/>
    </location>
</feature>
<name>A0A4R6R9S4_9HYPH</name>
<reference evidence="3 4" key="1">
    <citation type="submission" date="2019-03" db="EMBL/GenBank/DDBJ databases">
        <title>Genomic Encyclopedia of Type Strains, Phase IV (KMG-IV): sequencing the most valuable type-strain genomes for metagenomic binning, comparative biology and taxonomic classification.</title>
        <authorList>
            <person name="Goeker M."/>
        </authorList>
    </citation>
    <scope>NUCLEOTIDE SEQUENCE [LARGE SCALE GENOMIC DNA]</scope>
    <source>
        <strain evidence="3 4">DSM 102969</strain>
    </source>
</reference>
<dbReference type="InterPro" id="IPR009683">
    <property type="entry name" value="Extensin-like_C"/>
</dbReference>
<proteinExistence type="predicted"/>
<evidence type="ECO:0000313" key="3">
    <source>
        <dbReference type="EMBL" id="TDP82732.1"/>
    </source>
</evidence>
<feature type="compositionally biased region" description="Pro residues" evidence="1">
    <location>
        <begin position="285"/>
        <end position="301"/>
    </location>
</feature>
<dbReference type="EMBL" id="SNXY01000010">
    <property type="protein sequence ID" value="TDP82732.1"/>
    <property type="molecule type" value="Genomic_DNA"/>
</dbReference>
<evidence type="ECO:0000259" key="2">
    <source>
        <dbReference type="Pfam" id="PF06904"/>
    </source>
</evidence>
<dbReference type="PROSITE" id="PS51257">
    <property type="entry name" value="PROKAR_LIPOPROTEIN"/>
    <property type="match status" value="1"/>
</dbReference>
<comment type="caution">
    <text evidence="3">The sequence shown here is derived from an EMBL/GenBank/DDBJ whole genome shotgun (WGS) entry which is preliminary data.</text>
</comment>
<dbReference type="AlphaFoldDB" id="A0A4R6R9S4"/>
<dbReference type="Pfam" id="PF06904">
    <property type="entry name" value="Extensin-like_C"/>
    <property type="match status" value="1"/>
</dbReference>
<organism evidence="3 4">
    <name type="scientific">Oharaeibacter diazotrophicus</name>
    <dbReference type="NCBI Taxonomy" id="1920512"/>
    <lineage>
        <taxon>Bacteria</taxon>
        <taxon>Pseudomonadati</taxon>
        <taxon>Pseudomonadota</taxon>
        <taxon>Alphaproteobacteria</taxon>
        <taxon>Hyphomicrobiales</taxon>
        <taxon>Pleomorphomonadaceae</taxon>
        <taxon>Oharaeibacter</taxon>
    </lineage>
</organism>
<sequence>MSKFSRASGILALFVPAVLSGCGWFDYEDREPWRAQVEAACFARNLVKLSPLIQEVDEIEGKGVCGLDRPLKVAALEDGTVRIGGRAVVMSCPMTAALERWVKDSVMPAAYARYGVPVVEIKTFGTYNCRTRNNVPGARLSEHAFANAFDFAGAVLANGYTVTVKRGWRGGEADRAFLRQIHVGACGPFSTVLGPGSDGKHEDHLHLDLARHNAKGTYRYCRPKIDAPPPASYPPTFQVGPDGGVPVAAADPDPWPRTLPEPTPAAAVPLPQASPVPQASTYPPQTAPTPPAPVQQPPGCPPGYVCTPVTPDAVGPAALGWSRGADAVDPGVTGSLGEPYSDE</sequence>
<feature type="region of interest" description="Disordered" evidence="1">
    <location>
        <begin position="231"/>
        <end position="343"/>
    </location>
</feature>
<dbReference type="RefSeq" id="WP_126538828.1">
    <property type="nucleotide sequence ID" value="NZ_BSPM01000007.1"/>
</dbReference>
<keyword evidence="4" id="KW-1185">Reference proteome</keyword>
<feature type="compositionally biased region" description="Pro residues" evidence="1">
    <location>
        <begin position="253"/>
        <end position="263"/>
    </location>
</feature>
<gene>
    <name evidence="3" type="ORF">EDD54_4004</name>
</gene>
<dbReference type="OrthoDB" id="9809788at2"/>
<evidence type="ECO:0000256" key="1">
    <source>
        <dbReference type="SAM" id="MobiDB-lite"/>
    </source>
</evidence>
<accession>A0A4R6R9S4</accession>
<protein>
    <submittedName>
        <fullName evidence="3">Extensin-like protein</fullName>
    </submittedName>
</protein>